<dbReference type="AlphaFoldDB" id="A0A9E4ZEF1"/>
<dbReference type="EMBL" id="JAGSOI010000014">
    <property type="protein sequence ID" value="MCM1986385.1"/>
    <property type="molecule type" value="Genomic_DNA"/>
</dbReference>
<sequence length="260" mass="28976">MIPKKLFNSENAVSEVIDVVFILGVMFFAISLIGTSGYPFLQNMQENGHTENIKQSYIVLSENMNKVVFGNAPSQSVELKMYGGGIWVTGDSVINITVQTWNSSLLPPAIESQTFSHQTREIQNEYEGTLISYENTGVWAKYENGGTVMVKEPEFVFSDNTLFIPSSTISGVGGHAGEGLVRAVADGGESSVYKYTNVSAVDITIMSQYYDGWEKYLDDTFGMKIISRDENNNTIQVRKDDYLENIDVYILYSPLSVRIE</sequence>
<dbReference type="Proteomes" id="UP001056766">
    <property type="component" value="Unassembled WGS sequence"/>
</dbReference>
<evidence type="ECO:0008006" key="4">
    <source>
        <dbReference type="Google" id="ProtNLM"/>
    </source>
</evidence>
<keyword evidence="1" id="KW-1133">Transmembrane helix</keyword>
<protein>
    <recommendedName>
        <fullName evidence="4">Archaeal Type IV pilin N-terminal domain-containing protein</fullName>
    </recommendedName>
</protein>
<organism evidence="2 3">
    <name type="scientific">Methanococcoides seepicolus</name>
    <dbReference type="NCBI Taxonomy" id="2828780"/>
    <lineage>
        <taxon>Archaea</taxon>
        <taxon>Methanobacteriati</taxon>
        <taxon>Methanobacteriota</taxon>
        <taxon>Stenosarchaea group</taxon>
        <taxon>Methanomicrobia</taxon>
        <taxon>Methanosarcinales</taxon>
        <taxon>Methanosarcinaceae</taxon>
        <taxon>Methanococcoides</taxon>
    </lineage>
</organism>
<keyword evidence="1" id="KW-0472">Membrane</keyword>
<dbReference type="Pfam" id="PF23960">
    <property type="entry name" value="DUF7289"/>
    <property type="match status" value="1"/>
</dbReference>
<comment type="caution">
    <text evidence="2">The sequence shown here is derived from an EMBL/GenBank/DDBJ whole genome shotgun (WGS) entry which is preliminary data.</text>
</comment>
<dbReference type="RefSeq" id="WP_250867770.1">
    <property type="nucleotide sequence ID" value="NZ_JAGSOI010000014.1"/>
</dbReference>
<evidence type="ECO:0000313" key="2">
    <source>
        <dbReference type="EMBL" id="MCM1986385.1"/>
    </source>
</evidence>
<accession>A0A9E4ZEF1</accession>
<feature type="transmembrane region" description="Helical" evidence="1">
    <location>
        <begin position="20"/>
        <end position="41"/>
    </location>
</feature>
<reference evidence="2" key="1">
    <citation type="journal article" date="2021" name="mSystems">
        <title>Bacteria and Archaea Synergistically Convert Glycine Betaine to Biogenic Methane in the Formosa Cold Seep of the South China Sea.</title>
        <authorList>
            <person name="Li L."/>
            <person name="Zhang W."/>
            <person name="Zhang S."/>
            <person name="Song L."/>
            <person name="Sun Q."/>
            <person name="Zhang H."/>
            <person name="Xiang H."/>
            <person name="Dong X."/>
        </authorList>
    </citation>
    <scope>NUCLEOTIDE SEQUENCE</scope>
    <source>
        <strain evidence="2">LLY</strain>
    </source>
</reference>
<keyword evidence="3" id="KW-1185">Reference proteome</keyword>
<keyword evidence="1" id="KW-0812">Transmembrane</keyword>
<evidence type="ECO:0000313" key="3">
    <source>
        <dbReference type="Proteomes" id="UP001056766"/>
    </source>
</evidence>
<dbReference type="InterPro" id="IPR055713">
    <property type="entry name" value="DUF7289"/>
</dbReference>
<reference evidence="2" key="2">
    <citation type="submission" date="2021-04" db="EMBL/GenBank/DDBJ databases">
        <authorList>
            <person name="Dong X."/>
        </authorList>
    </citation>
    <scope>NUCLEOTIDE SEQUENCE</scope>
    <source>
        <strain evidence="2">LLY</strain>
    </source>
</reference>
<gene>
    <name evidence="2" type="ORF">KDK67_05125</name>
</gene>
<evidence type="ECO:0000256" key="1">
    <source>
        <dbReference type="SAM" id="Phobius"/>
    </source>
</evidence>
<name>A0A9E4ZEF1_9EURY</name>
<proteinExistence type="predicted"/>